<dbReference type="GO" id="GO:0006508">
    <property type="term" value="P:proteolysis"/>
    <property type="evidence" value="ECO:0007669"/>
    <property type="project" value="UniProtKB-KW"/>
</dbReference>
<keyword evidence="7" id="KW-0964">Secreted</keyword>
<keyword evidence="17" id="KW-0865">Zymogen</keyword>
<dbReference type="SUPFAM" id="SSF53187">
    <property type="entry name" value="Zn-dependent exopeptidases"/>
    <property type="match status" value="1"/>
</dbReference>
<evidence type="ECO:0000256" key="11">
    <source>
        <dbReference type="ARBA" id="ARBA00022729"/>
    </source>
</evidence>
<dbReference type="CDD" id="cd03883">
    <property type="entry name" value="M28_Pgcp_like"/>
    <property type="match status" value="1"/>
</dbReference>
<evidence type="ECO:0000256" key="18">
    <source>
        <dbReference type="ARBA" id="ARBA00023180"/>
    </source>
</evidence>
<keyword evidence="24" id="KW-1185">Reference proteome</keyword>
<dbReference type="GO" id="GO:0004180">
    <property type="term" value="F:carboxypeptidase activity"/>
    <property type="evidence" value="ECO:0007669"/>
    <property type="project" value="UniProtKB-KW"/>
</dbReference>
<sequence>MTGKVHQCYKNSKKCYLISVPLKCNLPSKLVKEIRSYHSVVQLIKEAVVDNNGPLKNTTWTELANFVDDYGSRLAGTKNLENAIDFLLKRLKSAKLDNVHGEEATVPRWVRGHESATLIAPRRKQLSMLGLGNSVGTPKKGITAFVVVVSSFEELKKKASEVSGKIVVFNENYISYGETVPYRSRSAAEASKYGAVATLIRSVGPFSLNTPHTGQQDYGDAKPIPTACITIEDAEMLQRLYNRGKILKIHLRMNAHLEEPAISRNVVAEISGRTEPEKVVLVSGHIDSWDVGQGAMDDGGGAFISWKSLEVLRHLGLRPRRTIRAVLWTAEEEGYFGAQSYLKAHQNEIDNLNAVIESDEGTFTPTGLMFHGTKRAACIMQEIVKQLKPFNATILEVSKDPVDSDIELFQNKGVPGISLRNDNERYFWFHHTQADTMTVEDPLALDLGTAVFSAVTFILADISAELPKASKMYYM</sequence>
<keyword evidence="10" id="KW-0479">Metal-binding</keyword>
<evidence type="ECO:0000259" key="22">
    <source>
        <dbReference type="Pfam" id="PF04389"/>
    </source>
</evidence>
<dbReference type="Gene3D" id="3.50.30.30">
    <property type="match status" value="1"/>
</dbReference>
<feature type="domain" description="Peptidase M28" evidence="22">
    <location>
        <begin position="265"/>
        <end position="446"/>
    </location>
</feature>
<evidence type="ECO:0000256" key="4">
    <source>
        <dbReference type="ARBA" id="ARBA00004613"/>
    </source>
</evidence>
<dbReference type="Pfam" id="PF04389">
    <property type="entry name" value="Peptidase_M28"/>
    <property type="match status" value="1"/>
</dbReference>
<keyword evidence="9" id="KW-0645">Protease</keyword>
<evidence type="ECO:0000313" key="24">
    <source>
        <dbReference type="Proteomes" id="UP001367676"/>
    </source>
</evidence>
<dbReference type="InterPro" id="IPR007484">
    <property type="entry name" value="Peptidase_M28"/>
</dbReference>
<dbReference type="FunFam" id="3.50.30.30:FF:000009">
    <property type="entry name" value="Carboxypeptidase Q"/>
    <property type="match status" value="1"/>
</dbReference>
<reference evidence="23 24" key="1">
    <citation type="submission" date="2024-03" db="EMBL/GenBank/DDBJ databases">
        <title>Adaptation during the transition from Ophiocordyceps entomopathogen to insect associate is accompanied by gene loss and intensified selection.</title>
        <authorList>
            <person name="Ward C.M."/>
            <person name="Onetto C.A."/>
            <person name="Borneman A.R."/>
        </authorList>
    </citation>
    <scope>NUCLEOTIDE SEQUENCE [LARGE SCALE GENOMIC DNA]</scope>
    <source>
        <strain evidence="23">AWRI1</strain>
        <tissue evidence="23">Single Adult Female</tissue>
    </source>
</reference>
<dbReference type="PANTHER" id="PTHR12053:SF3">
    <property type="entry name" value="CARBOXYPEPTIDASE Q"/>
    <property type="match status" value="1"/>
</dbReference>
<dbReference type="Gene3D" id="3.40.630.10">
    <property type="entry name" value="Zn peptidases"/>
    <property type="match status" value="1"/>
</dbReference>
<evidence type="ECO:0000256" key="14">
    <source>
        <dbReference type="ARBA" id="ARBA00022833"/>
    </source>
</evidence>
<evidence type="ECO:0000256" key="15">
    <source>
        <dbReference type="ARBA" id="ARBA00023034"/>
    </source>
</evidence>
<comment type="subunit">
    <text evidence="20">Homodimer. The monomeric form is inactive while the homodimer is active.</text>
</comment>
<keyword evidence="16" id="KW-0482">Metalloprotease</keyword>
<evidence type="ECO:0000256" key="21">
    <source>
        <dbReference type="ARBA" id="ARBA00033328"/>
    </source>
</evidence>
<organism evidence="23 24">
    <name type="scientific">Parthenolecanium corni</name>
    <dbReference type="NCBI Taxonomy" id="536013"/>
    <lineage>
        <taxon>Eukaryota</taxon>
        <taxon>Metazoa</taxon>
        <taxon>Ecdysozoa</taxon>
        <taxon>Arthropoda</taxon>
        <taxon>Hexapoda</taxon>
        <taxon>Insecta</taxon>
        <taxon>Pterygota</taxon>
        <taxon>Neoptera</taxon>
        <taxon>Paraneoptera</taxon>
        <taxon>Hemiptera</taxon>
        <taxon>Sternorrhyncha</taxon>
        <taxon>Coccoidea</taxon>
        <taxon>Coccidae</taxon>
        <taxon>Parthenolecanium</taxon>
    </lineage>
</organism>
<evidence type="ECO:0000256" key="8">
    <source>
        <dbReference type="ARBA" id="ARBA00022645"/>
    </source>
</evidence>
<evidence type="ECO:0000256" key="3">
    <source>
        <dbReference type="ARBA" id="ARBA00004555"/>
    </source>
</evidence>
<gene>
    <name evidence="23" type="ORF">V9T40_011208</name>
</gene>
<keyword evidence="18" id="KW-0325">Glycoprotein</keyword>
<evidence type="ECO:0000256" key="12">
    <source>
        <dbReference type="ARBA" id="ARBA00022801"/>
    </source>
</evidence>
<dbReference type="GO" id="GO:0070573">
    <property type="term" value="F:metallodipeptidase activity"/>
    <property type="evidence" value="ECO:0007669"/>
    <property type="project" value="InterPro"/>
</dbReference>
<name>A0AAN9XY71_9HEMI</name>
<dbReference type="FunFam" id="3.40.630.10:FF:000036">
    <property type="entry name" value="Carboxypeptidase Q"/>
    <property type="match status" value="1"/>
</dbReference>
<evidence type="ECO:0000256" key="16">
    <source>
        <dbReference type="ARBA" id="ARBA00023049"/>
    </source>
</evidence>
<dbReference type="EMBL" id="JBBCAQ010000037">
    <property type="protein sequence ID" value="KAK7574017.1"/>
    <property type="molecule type" value="Genomic_DNA"/>
</dbReference>
<accession>A0AAN9XY71</accession>
<keyword evidence="12" id="KW-0378">Hydrolase</keyword>
<evidence type="ECO:0000256" key="17">
    <source>
        <dbReference type="ARBA" id="ARBA00023145"/>
    </source>
</evidence>
<dbReference type="GO" id="GO:0005783">
    <property type="term" value="C:endoplasmic reticulum"/>
    <property type="evidence" value="ECO:0007669"/>
    <property type="project" value="UniProtKB-SubCell"/>
</dbReference>
<keyword evidence="13" id="KW-0256">Endoplasmic reticulum</keyword>
<dbReference type="InterPro" id="IPR039866">
    <property type="entry name" value="CPQ"/>
</dbReference>
<dbReference type="GO" id="GO:0005794">
    <property type="term" value="C:Golgi apparatus"/>
    <property type="evidence" value="ECO:0007669"/>
    <property type="project" value="UniProtKB-SubCell"/>
</dbReference>
<proteinExistence type="inferred from homology"/>
<evidence type="ECO:0000256" key="20">
    <source>
        <dbReference type="ARBA" id="ARBA00025833"/>
    </source>
</evidence>
<dbReference type="GO" id="GO:0046872">
    <property type="term" value="F:metal ion binding"/>
    <property type="evidence" value="ECO:0007669"/>
    <property type="project" value="UniProtKB-KW"/>
</dbReference>
<dbReference type="GO" id="GO:0005615">
    <property type="term" value="C:extracellular space"/>
    <property type="evidence" value="ECO:0007669"/>
    <property type="project" value="TreeGrafter"/>
</dbReference>
<evidence type="ECO:0000256" key="7">
    <source>
        <dbReference type="ARBA" id="ARBA00022525"/>
    </source>
</evidence>
<evidence type="ECO:0000256" key="5">
    <source>
        <dbReference type="ARBA" id="ARBA00010918"/>
    </source>
</evidence>
<keyword evidence="11" id="KW-0732">Signal</keyword>
<dbReference type="Proteomes" id="UP001367676">
    <property type="component" value="Unassembled WGS sequence"/>
</dbReference>
<evidence type="ECO:0000256" key="6">
    <source>
        <dbReference type="ARBA" id="ARBA00014116"/>
    </source>
</evidence>
<dbReference type="AlphaFoldDB" id="A0AAN9XY71"/>
<dbReference type="GO" id="GO:0043171">
    <property type="term" value="P:peptide catabolic process"/>
    <property type="evidence" value="ECO:0007669"/>
    <property type="project" value="TreeGrafter"/>
</dbReference>
<dbReference type="PANTHER" id="PTHR12053">
    <property type="entry name" value="PROTEASE FAMILY M28 PLASMA GLUTAMATE CARBOXYPEPTIDASE-RELATED"/>
    <property type="match status" value="1"/>
</dbReference>
<evidence type="ECO:0000256" key="2">
    <source>
        <dbReference type="ARBA" id="ARBA00004371"/>
    </source>
</evidence>
<keyword evidence="19" id="KW-0458">Lysosome</keyword>
<evidence type="ECO:0000256" key="1">
    <source>
        <dbReference type="ARBA" id="ARBA00004240"/>
    </source>
</evidence>
<keyword evidence="14" id="KW-0862">Zinc</keyword>
<comment type="caution">
    <text evidence="23">The sequence shown here is derived from an EMBL/GenBank/DDBJ whole genome shotgun (WGS) entry which is preliminary data.</text>
</comment>
<dbReference type="GO" id="GO:0005764">
    <property type="term" value="C:lysosome"/>
    <property type="evidence" value="ECO:0007669"/>
    <property type="project" value="UniProtKB-SubCell"/>
</dbReference>
<evidence type="ECO:0000313" key="23">
    <source>
        <dbReference type="EMBL" id="KAK7574017.1"/>
    </source>
</evidence>
<keyword evidence="8" id="KW-0121">Carboxypeptidase</keyword>
<evidence type="ECO:0000256" key="9">
    <source>
        <dbReference type="ARBA" id="ARBA00022670"/>
    </source>
</evidence>
<evidence type="ECO:0000256" key="13">
    <source>
        <dbReference type="ARBA" id="ARBA00022824"/>
    </source>
</evidence>
<keyword evidence="15" id="KW-0333">Golgi apparatus</keyword>
<comment type="subcellular location">
    <subcellularLocation>
        <location evidence="1">Endoplasmic reticulum</location>
    </subcellularLocation>
    <subcellularLocation>
        <location evidence="3">Golgi apparatus</location>
    </subcellularLocation>
    <subcellularLocation>
        <location evidence="2">Lysosome</location>
    </subcellularLocation>
    <subcellularLocation>
        <location evidence="4">Secreted</location>
    </subcellularLocation>
</comment>
<evidence type="ECO:0000256" key="10">
    <source>
        <dbReference type="ARBA" id="ARBA00022723"/>
    </source>
</evidence>
<comment type="similarity">
    <text evidence="5">Belongs to the peptidase M28 family.</text>
</comment>
<evidence type="ECO:0000256" key="19">
    <source>
        <dbReference type="ARBA" id="ARBA00023228"/>
    </source>
</evidence>
<protein>
    <recommendedName>
        <fullName evidence="6">Carboxypeptidase Q</fullName>
    </recommendedName>
    <alternativeName>
        <fullName evidence="21">Plasma glutamate carboxypeptidase</fullName>
    </alternativeName>
</protein>